<evidence type="ECO:0000256" key="1">
    <source>
        <dbReference type="ARBA" id="ARBA00004651"/>
    </source>
</evidence>
<evidence type="ECO:0000259" key="8">
    <source>
        <dbReference type="PROSITE" id="PS50928"/>
    </source>
</evidence>
<dbReference type="PANTHER" id="PTHR43744">
    <property type="entry name" value="ABC TRANSPORTER PERMEASE PROTEIN MG189-RELATED-RELATED"/>
    <property type="match status" value="1"/>
</dbReference>
<dbReference type="SUPFAM" id="SSF161098">
    <property type="entry name" value="MetI-like"/>
    <property type="match status" value="1"/>
</dbReference>
<dbReference type="EMBL" id="VSSQ01001341">
    <property type="protein sequence ID" value="MPM07488.1"/>
    <property type="molecule type" value="Genomic_DNA"/>
</dbReference>
<gene>
    <name evidence="9" type="primary">ycjP_2</name>
    <name evidence="9" type="ORF">SDC9_53794</name>
</gene>
<protein>
    <submittedName>
        <fullName evidence="9">Inner membrane ABC transporter permease protein YcjP</fullName>
    </submittedName>
</protein>
<dbReference type="GO" id="GO:0055085">
    <property type="term" value="P:transmembrane transport"/>
    <property type="evidence" value="ECO:0007669"/>
    <property type="project" value="InterPro"/>
</dbReference>
<dbReference type="GO" id="GO:0005886">
    <property type="term" value="C:plasma membrane"/>
    <property type="evidence" value="ECO:0007669"/>
    <property type="project" value="UniProtKB-SubCell"/>
</dbReference>
<dbReference type="Gene3D" id="1.10.3720.10">
    <property type="entry name" value="MetI-like"/>
    <property type="match status" value="1"/>
</dbReference>
<sequence length="277" mass="31205">MKTNTHLKQIPYWLLMLILTVLFVYPFWWMVVNSLNVSAEIFGAPKLLPTSWAFSNYRDIFTVQPFARHYANTLAVALLGTFGNVLLSALAGYAFARMHFPFRNAAFLLLLTALMMPIEVTIIPLFFQMRSWGAHDTLTPLILLAIFGSQGAFSTFMLRQFYVTVPNELEEAARIDGLNPLGIFVRIMLPVAVPVLSSVAILAFIAVWNTYLEPLVFLSSLEKFTLPLSLTNFNDTYGLPQWHLQLAATTLSILPIMVVYLIFQQKVSDSMVNSGLK</sequence>
<feature type="transmembrane region" description="Helical" evidence="7">
    <location>
        <begin position="12"/>
        <end position="31"/>
    </location>
</feature>
<evidence type="ECO:0000256" key="7">
    <source>
        <dbReference type="SAM" id="Phobius"/>
    </source>
</evidence>
<feature type="domain" description="ABC transmembrane type-1" evidence="8">
    <location>
        <begin position="70"/>
        <end position="263"/>
    </location>
</feature>
<keyword evidence="4 7" id="KW-0812">Transmembrane</keyword>
<dbReference type="CDD" id="cd06261">
    <property type="entry name" value="TM_PBP2"/>
    <property type="match status" value="1"/>
</dbReference>
<feature type="transmembrane region" description="Helical" evidence="7">
    <location>
        <begin position="107"/>
        <end position="129"/>
    </location>
</feature>
<accession>A0A644WVH0</accession>
<evidence type="ECO:0000256" key="3">
    <source>
        <dbReference type="ARBA" id="ARBA00022475"/>
    </source>
</evidence>
<dbReference type="PROSITE" id="PS50928">
    <property type="entry name" value="ABC_TM1"/>
    <property type="match status" value="1"/>
</dbReference>
<evidence type="ECO:0000256" key="5">
    <source>
        <dbReference type="ARBA" id="ARBA00022989"/>
    </source>
</evidence>
<organism evidence="9">
    <name type="scientific">bioreactor metagenome</name>
    <dbReference type="NCBI Taxonomy" id="1076179"/>
    <lineage>
        <taxon>unclassified sequences</taxon>
        <taxon>metagenomes</taxon>
        <taxon>ecological metagenomes</taxon>
    </lineage>
</organism>
<dbReference type="AlphaFoldDB" id="A0A644WVH0"/>
<dbReference type="Pfam" id="PF00528">
    <property type="entry name" value="BPD_transp_1"/>
    <property type="match status" value="1"/>
</dbReference>
<dbReference type="InterPro" id="IPR035906">
    <property type="entry name" value="MetI-like_sf"/>
</dbReference>
<keyword evidence="2" id="KW-0813">Transport</keyword>
<evidence type="ECO:0000256" key="2">
    <source>
        <dbReference type="ARBA" id="ARBA00022448"/>
    </source>
</evidence>
<proteinExistence type="predicted"/>
<keyword evidence="6 7" id="KW-0472">Membrane</keyword>
<name>A0A644WVH0_9ZZZZ</name>
<feature type="transmembrane region" description="Helical" evidence="7">
    <location>
        <begin position="74"/>
        <end position="95"/>
    </location>
</feature>
<evidence type="ECO:0000313" key="9">
    <source>
        <dbReference type="EMBL" id="MPM07488.1"/>
    </source>
</evidence>
<feature type="transmembrane region" description="Helical" evidence="7">
    <location>
        <begin position="242"/>
        <end position="263"/>
    </location>
</feature>
<reference evidence="9" key="1">
    <citation type="submission" date="2019-08" db="EMBL/GenBank/DDBJ databases">
        <authorList>
            <person name="Kucharzyk K."/>
            <person name="Murdoch R.W."/>
            <person name="Higgins S."/>
            <person name="Loffler F."/>
        </authorList>
    </citation>
    <scope>NUCLEOTIDE SEQUENCE</scope>
</reference>
<evidence type="ECO:0000256" key="4">
    <source>
        <dbReference type="ARBA" id="ARBA00022692"/>
    </source>
</evidence>
<keyword evidence="5 7" id="KW-1133">Transmembrane helix</keyword>
<feature type="transmembrane region" description="Helical" evidence="7">
    <location>
        <begin position="141"/>
        <end position="162"/>
    </location>
</feature>
<keyword evidence="3" id="KW-1003">Cell membrane</keyword>
<dbReference type="PANTHER" id="PTHR43744:SF12">
    <property type="entry name" value="ABC TRANSPORTER PERMEASE PROTEIN MG189-RELATED"/>
    <property type="match status" value="1"/>
</dbReference>
<feature type="transmembrane region" description="Helical" evidence="7">
    <location>
        <begin position="183"/>
        <end position="208"/>
    </location>
</feature>
<comment type="subcellular location">
    <subcellularLocation>
        <location evidence="1">Cell membrane</location>
        <topology evidence="1">Multi-pass membrane protein</topology>
    </subcellularLocation>
</comment>
<dbReference type="InterPro" id="IPR000515">
    <property type="entry name" value="MetI-like"/>
</dbReference>
<evidence type="ECO:0000256" key="6">
    <source>
        <dbReference type="ARBA" id="ARBA00023136"/>
    </source>
</evidence>
<comment type="caution">
    <text evidence="9">The sequence shown here is derived from an EMBL/GenBank/DDBJ whole genome shotgun (WGS) entry which is preliminary data.</text>
</comment>